<dbReference type="Pfam" id="PF00082">
    <property type="entry name" value="Peptidase_S8"/>
    <property type="match status" value="1"/>
</dbReference>
<dbReference type="InterPro" id="IPR036852">
    <property type="entry name" value="Peptidase_S8/S53_dom_sf"/>
</dbReference>
<dbReference type="Pfam" id="PF09286">
    <property type="entry name" value="Pro-kuma_activ"/>
    <property type="match status" value="1"/>
</dbReference>
<dbReference type="CDD" id="cd11377">
    <property type="entry name" value="Pro-peptidase_S53"/>
    <property type="match status" value="1"/>
</dbReference>
<dbReference type="PROSITE" id="PS51695">
    <property type="entry name" value="SEDOLISIN"/>
    <property type="match status" value="1"/>
</dbReference>
<evidence type="ECO:0000313" key="11">
    <source>
        <dbReference type="EMBL" id="RDI98681.1"/>
    </source>
</evidence>
<dbReference type="OrthoDB" id="9002785at2"/>
<comment type="caution">
    <text evidence="11">The sequence shown here is derived from an EMBL/GenBank/DDBJ whole genome shotgun (WGS) entry which is preliminary data.</text>
</comment>
<dbReference type="CDD" id="cd04056">
    <property type="entry name" value="Peptidases_S53"/>
    <property type="match status" value="1"/>
</dbReference>
<name>A0A370K7Q2_9GAMM</name>
<dbReference type="AlphaFoldDB" id="A0A370K7Q2"/>
<keyword evidence="4 8" id="KW-0378">Hydrolase</keyword>
<dbReference type="InterPro" id="IPR015366">
    <property type="entry name" value="S53_propep"/>
</dbReference>
<organism evidence="11 12">
    <name type="scientific">Dyella solisilvae</name>
    <dbReference type="NCBI Taxonomy" id="1920168"/>
    <lineage>
        <taxon>Bacteria</taxon>
        <taxon>Pseudomonadati</taxon>
        <taxon>Pseudomonadota</taxon>
        <taxon>Gammaproteobacteria</taxon>
        <taxon>Lysobacterales</taxon>
        <taxon>Rhodanobacteraceae</taxon>
        <taxon>Dyella</taxon>
    </lineage>
</organism>
<evidence type="ECO:0000256" key="4">
    <source>
        <dbReference type="ARBA" id="ARBA00022801"/>
    </source>
</evidence>
<feature type="domain" description="Peptidase S53" evidence="10">
    <location>
        <begin position="210"/>
        <end position="630"/>
    </location>
</feature>
<dbReference type="EMBL" id="QQSY01000002">
    <property type="protein sequence ID" value="RDI98681.1"/>
    <property type="molecule type" value="Genomic_DNA"/>
</dbReference>
<feature type="active site" description="Charge relay system" evidence="8">
    <location>
        <position position="548"/>
    </location>
</feature>
<dbReference type="InterPro" id="IPR000209">
    <property type="entry name" value="Peptidase_S8/S53_dom"/>
</dbReference>
<feature type="signal peptide" evidence="9">
    <location>
        <begin position="1"/>
        <end position="28"/>
    </location>
</feature>
<dbReference type="SMART" id="SM00944">
    <property type="entry name" value="Pro-kuma_activ"/>
    <property type="match status" value="1"/>
</dbReference>
<evidence type="ECO:0000256" key="9">
    <source>
        <dbReference type="SAM" id="SignalP"/>
    </source>
</evidence>
<dbReference type="SUPFAM" id="SSF52743">
    <property type="entry name" value="Subtilisin-like"/>
    <property type="match status" value="1"/>
</dbReference>
<evidence type="ECO:0000256" key="2">
    <source>
        <dbReference type="ARBA" id="ARBA00022670"/>
    </source>
</evidence>
<evidence type="ECO:0000256" key="6">
    <source>
        <dbReference type="ARBA" id="ARBA00022837"/>
    </source>
</evidence>
<dbReference type="PANTHER" id="PTHR14218:SF15">
    <property type="entry name" value="TRIPEPTIDYL-PEPTIDASE 1"/>
    <property type="match status" value="1"/>
</dbReference>
<dbReference type="GO" id="GO:0006508">
    <property type="term" value="P:proteolysis"/>
    <property type="evidence" value="ECO:0007669"/>
    <property type="project" value="UniProtKB-KW"/>
</dbReference>
<accession>A0A370K7Q2</accession>
<evidence type="ECO:0000256" key="1">
    <source>
        <dbReference type="ARBA" id="ARBA00001913"/>
    </source>
</evidence>
<dbReference type="RefSeq" id="WP_114824770.1">
    <property type="nucleotide sequence ID" value="NZ_QQSY01000002.1"/>
</dbReference>
<keyword evidence="12" id="KW-1185">Reference proteome</keyword>
<keyword evidence="7" id="KW-0865">Zymogen</keyword>
<keyword evidence="6" id="KW-0106">Calcium</keyword>
<dbReference type="Proteomes" id="UP000254711">
    <property type="component" value="Unassembled WGS sequence"/>
</dbReference>
<protein>
    <submittedName>
        <fullName evidence="11">Peptidase S53</fullName>
    </submittedName>
</protein>
<dbReference type="SUPFAM" id="SSF54897">
    <property type="entry name" value="Protease propeptides/inhibitors"/>
    <property type="match status" value="1"/>
</dbReference>
<keyword evidence="9" id="KW-0732">Signal</keyword>
<keyword evidence="2 8" id="KW-0645">Protease</keyword>
<dbReference type="GO" id="GO:0008240">
    <property type="term" value="F:tripeptidyl-peptidase activity"/>
    <property type="evidence" value="ECO:0007669"/>
    <property type="project" value="TreeGrafter"/>
</dbReference>
<sequence length="630" mass="67227">MLLHLKRKLVTASLTLLLAGATVSTALAANPGQATEAGATSANALINASVVLRVHNQDALENFARDVSSPGTSNFRQFITTEQFAARFGASDAEISRVTHYLQTHGIQVNEVASNHLLIKASGTAAQFNAAFAIGLRNYVRNGRVYHRPDHNPSYPAGLVDVVAHVAGLSNESFRTPKNHRSLEQPNFSATSNFVRSSTASASGSPSVTFGTPLTVFDVANIYDINPLYAAGISGAGSTVGIVTLADFTPMDAYTYWAMIGLPVKSNRILDIPVDGGGQLSGAAGSDETTLDVEQSGGLAPQANIRVYQAPNTDPAFIDAFNQAISDNVVDSISTSWGEPEVFLYPTAFDGNIDNRGEFAAFHQLYLEAAVQGISLFAAAGDSGAYDTNRDGAPYPFFTKVLTVDHPASDPAITSAGGTTLPYSHIFRGATVPFVVPTEEVWGWQGLQNYLNTYAGRNVDLFSTGGGGGVSIVFQEPFYQLFTHGIRTTEPNQNWVDVVDGNIELLKLPANFHGRNQPDVSLNADPEVGYLVYTTLPDVGTVQAGGTSFVAPQLNGITALLKQADHRRIGFWNPQIYLLQNVLGYGGSFSPFHDITHGDNWFYSGIAGYDDGAGIGTLDVTNLSLWLNAF</sequence>
<comment type="caution">
    <text evidence="8">Lacks conserved residue(s) required for the propagation of feature annotation.</text>
</comment>
<keyword evidence="5 8" id="KW-0720">Serine protease</keyword>
<evidence type="ECO:0000256" key="8">
    <source>
        <dbReference type="PROSITE-ProRule" id="PRU01032"/>
    </source>
</evidence>
<evidence type="ECO:0000259" key="10">
    <source>
        <dbReference type="PROSITE" id="PS51695"/>
    </source>
</evidence>
<gene>
    <name evidence="11" type="ORF">DVT68_09185</name>
</gene>
<feature type="chain" id="PRO_5016811624" evidence="9">
    <location>
        <begin position="29"/>
        <end position="630"/>
    </location>
</feature>
<keyword evidence="3" id="KW-0479">Metal-binding</keyword>
<feature type="active site" description="Charge relay system" evidence="8">
    <location>
        <position position="288"/>
    </location>
</feature>
<evidence type="ECO:0000256" key="7">
    <source>
        <dbReference type="ARBA" id="ARBA00023145"/>
    </source>
</evidence>
<comment type="cofactor">
    <cofactor evidence="1">
        <name>Ca(2+)</name>
        <dbReference type="ChEBI" id="CHEBI:29108"/>
    </cofactor>
</comment>
<dbReference type="InterPro" id="IPR030400">
    <property type="entry name" value="Sedolisin_dom"/>
</dbReference>
<feature type="active site" description="Charge relay system" evidence="8">
    <location>
        <position position="292"/>
    </location>
</feature>
<evidence type="ECO:0000313" key="12">
    <source>
        <dbReference type="Proteomes" id="UP000254711"/>
    </source>
</evidence>
<evidence type="ECO:0000256" key="3">
    <source>
        <dbReference type="ARBA" id="ARBA00022723"/>
    </source>
</evidence>
<dbReference type="InterPro" id="IPR050819">
    <property type="entry name" value="Tripeptidyl-peptidase_I"/>
</dbReference>
<dbReference type="Gene3D" id="3.40.50.200">
    <property type="entry name" value="Peptidase S8/S53 domain"/>
    <property type="match status" value="1"/>
</dbReference>
<dbReference type="PANTHER" id="PTHR14218">
    <property type="entry name" value="PROTEASE S8 TRIPEPTIDYL PEPTIDASE I CLN2"/>
    <property type="match status" value="1"/>
</dbReference>
<evidence type="ECO:0000256" key="5">
    <source>
        <dbReference type="ARBA" id="ARBA00022825"/>
    </source>
</evidence>
<reference evidence="11 12" key="1">
    <citation type="submission" date="2018-07" db="EMBL/GenBank/DDBJ databases">
        <title>Dyella solisilvae sp. nov., isolated from the pine and broad-leaved mixed forest soil.</title>
        <authorList>
            <person name="Gao Z."/>
            <person name="Qiu L."/>
        </authorList>
    </citation>
    <scope>NUCLEOTIDE SEQUENCE [LARGE SCALE GENOMIC DNA]</scope>
    <source>
        <strain evidence="11 12">DHG54</strain>
    </source>
</reference>
<dbReference type="GO" id="GO:0004252">
    <property type="term" value="F:serine-type endopeptidase activity"/>
    <property type="evidence" value="ECO:0007669"/>
    <property type="project" value="UniProtKB-UniRule"/>
</dbReference>
<dbReference type="GO" id="GO:0046872">
    <property type="term" value="F:metal ion binding"/>
    <property type="evidence" value="ECO:0007669"/>
    <property type="project" value="UniProtKB-KW"/>
</dbReference>
<proteinExistence type="predicted"/>